<proteinExistence type="predicted"/>
<sequence>MFLDVADGRCDPCHGTFLYKADRATLRLPAIDGRTSTWPLSELNGSTRVSLRKVGRYRRAR</sequence>
<dbReference type="HOGENOM" id="CLU_2919261_0_0_6"/>
<protein>
    <submittedName>
        <fullName evidence="1">Glucose-methanol-choline oxidoreductase</fullName>
    </submittedName>
</protein>
<dbReference type="KEGG" id="pman:OU5_3959"/>
<reference evidence="1 2" key="1">
    <citation type="journal article" date="2012" name="J. Bacteriol.">
        <title>Genome sequence of cold-adapted Pseudomonas mandelii strain JR-1.</title>
        <authorList>
            <person name="Jang S.H."/>
            <person name="Kim J."/>
            <person name="Kim J."/>
            <person name="Hong S."/>
            <person name="Lee C."/>
        </authorList>
    </citation>
    <scope>NUCLEOTIDE SEQUENCE [LARGE SCALE GENOMIC DNA]</scope>
    <source>
        <strain evidence="1 2">JR-1</strain>
    </source>
</reference>
<name>A0A024EFA5_9PSED</name>
<dbReference type="Proteomes" id="UP000026913">
    <property type="component" value="Chromosome"/>
</dbReference>
<evidence type="ECO:0000313" key="2">
    <source>
        <dbReference type="Proteomes" id="UP000026913"/>
    </source>
</evidence>
<accession>A0A024EFA5</accession>
<gene>
    <name evidence="1" type="ORF">OU5_3959</name>
</gene>
<dbReference type="AlphaFoldDB" id="A0A024EFA5"/>
<evidence type="ECO:0000313" key="1">
    <source>
        <dbReference type="EMBL" id="AHZ71038.1"/>
    </source>
</evidence>
<dbReference type="EMBL" id="CP005960">
    <property type="protein sequence ID" value="AHZ71038.1"/>
    <property type="molecule type" value="Genomic_DNA"/>
</dbReference>
<organism evidence="1 2">
    <name type="scientific">Pseudomonas mandelii JR-1</name>
    <dbReference type="NCBI Taxonomy" id="1147786"/>
    <lineage>
        <taxon>Bacteria</taxon>
        <taxon>Pseudomonadati</taxon>
        <taxon>Pseudomonadota</taxon>
        <taxon>Gammaproteobacteria</taxon>
        <taxon>Pseudomonadales</taxon>
        <taxon>Pseudomonadaceae</taxon>
        <taxon>Pseudomonas</taxon>
    </lineage>
</organism>